<protein>
    <submittedName>
        <fullName evidence="2">Uncharacterized protein</fullName>
    </submittedName>
</protein>
<feature type="compositionally biased region" description="Basic and acidic residues" evidence="1">
    <location>
        <begin position="173"/>
        <end position="185"/>
    </location>
</feature>
<dbReference type="Proteomes" id="UP000800040">
    <property type="component" value="Unassembled WGS sequence"/>
</dbReference>
<dbReference type="AlphaFoldDB" id="A0A6A5KEP6"/>
<dbReference type="EMBL" id="ML975271">
    <property type="protein sequence ID" value="KAF1836645.1"/>
    <property type="molecule type" value="Genomic_DNA"/>
</dbReference>
<keyword evidence="3" id="KW-1185">Reference proteome</keyword>
<organism evidence="2 3">
    <name type="scientific">Decorospora gaudefroyi</name>
    <dbReference type="NCBI Taxonomy" id="184978"/>
    <lineage>
        <taxon>Eukaryota</taxon>
        <taxon>Fungi</taxon>
        <taxon>Dikarya</taxon>
        <taxon>Ascomycota</taxon>
        <taxon>Pezizomycotina</taxon>
        <taxon>Dothideomycetes</taxon>
        <taxon>Pleosporomycetidae</taxon>
        <taxon>Pleosporales</taxon>
        <taxon>Pleosporineae</taxon>
        <taxon>Pleosporaceae</taxon>
        <taxon>Decorospora</taxon>
    </lineage>
</organism>
<proteinExistence type="predicted"/>
<name>A0A6A5KEP6_9PLEO</name>
<evidence type="ECO:0000256" key="1">
    <source>
        <dbReference type="SAM" id="MobiDB-lite"/>
    </source>
</evidence>
<gene>
    <name evidence="2" type="ORF">BDW02DRAFT_222357</name>
</gene>
<feature type="region of interest" description="Disordered" evidence="1">
    <location>
        <begin position="173"/>
        <end position="205"/>
    </location>
</feature>
<sequence length="226" mass="25438">MRPALKNEASPFAVLLRRASQTLEILEFRNLTASCRQIPIEGNTLLNRLLGGSHIGSSPDTALSILPAFKTLKLRSLYLNVPYLINFISLQPQLQYANFEYVYLKPEGYMWSHVAERLPPSCKKLYIGNCGHDKFDPNTPAVDGHIRAFLPYKEGFPATSDWRVDESFIEQKRDNDEQDAKDSGAHMKPAPPGAPSGSGGLYGTTTREEFRAKYRMTHDCAVFRRS</sequence>
<evidence type="ECO:0000313" key="3">
    <source>
        <dbReference type="Proteomes" id="UP000800040"/>
    </source>
</evidence>
<accession>A0A6A5KEP6</accession>
<evidence type="ECO:0000313" key="2">
    <source>
        <dbReference type="EMBL" id="KAF1836645.1"/>
    </source>
</evidence>
<dbReference type="OrthoDB" id="3792523at2759"/>
<reference evidence="2" key="1">
    <citation type="submission" date="2020-01" db="EMBL/GenBank/DDBJ databases">
        <authorList>
            <consortium name="DOE Joint Genome Institute"/>
            <person name="Haridas S."/>
            <person name="Albert R."/>
            <person name="Binder M."/>
            <person name="Bloem J."/>
            <person name="Labutti K."/>
            <person name="Salamov A."/>
            <person name="Andreopoulos B."/>
            <person name="Baker S.E."/>
            <person name="Barry K."/>
            <person name="Bills G."/>
            <person name="Bluhm B.H."/>
            <person name="Cannon C."/>
            <person name="Castanera R."/>
            <person name="Culley D.E."/>
            <person name="Daum C."/>
            <person name="Ezra D."/>
            <person name="Gonzalez J.B."/>
            <person name="Henrissat B."/>
            <person name="Kuo A."/>
            <person name="Liang C."/>
            <person name="Lipzen A."/>
            <person name="Lutzoni F."/>
            <person name="Magnuson J."/>
            <person name="Mondo S."/>
            <person name="Nolan M."/>
            <person name="Ohm R."/>
            <person name="Pangilinan J."/>
            <person name="Park H.-J."/>
            <person name="Ramirez L."/>
            <person name="Alfaro M."/>
            <person name="Sun H."/>
            <person name="Tritt A."/>
            <person name="Yoshinaga Y."/>
            <person name="Zwiers L.-H."/>
            <person name="Turgeon B.G."/>
            <person name="Goodwin S.B."/>
            <person name="Spatafora J.W."/>
            <person name="Crous P.W."/>
            <person name="Grigoriev I.V."/>
        </authorList>
    </citation>
    <scope>NUCLEOTIDE SEQUENCE</scope>
    <source>
        <strain evidence="2">P77</strain>
    </source>
</reference>